<evidence type="ECO:0000256" key="3">
    <source>
        <dbReference type="ARBA" id="ARBA00023163"/>
    </source>
</evidence>
<feature type="transmembrane region" description="Helical" evidence="4">
    <location>
        <begin position="205"/>
        <end position="223"/>
    </location>
</feature>
<evidence type="ECO:0000259" key="5">
    <source>
        <dbReference type="PROSITE" id="PS50043"/>
    </source>
</evidence>
<keyword evidence="4" id="KW-0472">Membrane</keyword>
<dbReference type="PRINTS" id="PR00038">
    <property type="entry name" value="HTHLUXR"/>
</dbReference>
<proteinExistence type="predicted"/>
<dbReference type="PROSITE" id="PS50043">
    <property type="entry name" value="HTH_LUXR_2"/>
    <property type="match status" value="1"/>
</dbReference>
<feature type="transmembrane region" description="Helical" evidence="4">
    <location>
        <begin position="324"/>
        <end position="346"/>
    </location>
</feature>
<name>A0ABV1JB83_9ACTN</name>
<feature type="transmembrane region" description="Helical" evidence="4">
    <location>
        <begin position="179"/>
        <end position="199"/>
    </location>
</feature>
<evidence type="ECO:0000313" key="6">
    <source>
        <dbReference type="EMBL" id="MEQ3362348.1"/>
    </source>
</evidence>
<feature type="transmembrane region" description="Helical" evidence="4">
    <location>
        <begin position="235"/>
        <end position="254"/>
    </location>
</feature>
<dbReference type="Gene3D" id="1.10.10.10">
    <property type="entry name" value="Winged helix-like DNA-binding domain superfamily/Winged helix DNA-binding domain"/>
    <property type="match status" value="1"/>
</dbReference>
<feature type="transmembrane region" description="Helical" evidence="4">
    <location>
        <begin position="47"/>
        <end position="64"/>
    </location>
</feature>
<feature type="transmembrane region" description="Helical" evidence="4">
    <location>
        <begin position="76"/>
        <end position="98"/>
    </location>
</feature>
<keyword evidence="3" id="KW-0804">Transcription</keyword>
<accession>A0ABV1JB83</accession>
<keyword evidence="4" id="KW-0812">Transmembrane</keyword>
<dbReference type="RefSeq" id="WP_349227232.1">
    <property type="nucleotide sequence ID" value="NZ_JBBNOP010000003.1"/>
</dbReference>
<dbReference type="InterPro" id="IPR016032">
    <property type="entry name" value="Sig_transdc_resp-reg_C-effctor"/>
</dbReference>
<comment type="caution">
    <text evidence="6">The sequence shown here is derived from an EMBL/GenBank/DDBJ whole genome shotgun (WGS) entry which is preliminary data.</text>
</comment>
<keyword evidence="4" id="KW-1133">Transmembrane helix</keyword>
<dbReference type="PANTHER" id="PTHR44688:SF16">
    <property type="entry name" value="DNA-BINDING TRANSCRIPTIONAL ACTIVATOR DEVR_DOSR"/>
    <property type="match status" value="1"/>
</dbReference>
<dbReference type="CDD" id="cd06170">
    <property type="entry name" value="LuxR_C_like"/>
    <property type="match status" value="1"/>
</dbReference>
<sequence>MFFTATSDSSTVVGGLRSIMFISMALVFFAMYRLVKKRDSFVRSTPVRTGFFAMQLLLPTTILIERLSGIEMPLALVAVAWACWGVSNGFFACAWVDGQGSIDESYITKISFWSFALGSCLVIGMSAMSSPTNIIAISVSVIASFAFLMRAFSHGWVQTDIHDDEWLIEKSKFNRNGSYIMLVDGILIGVVACLIFYSIKRTGLTPAILGIALLSTALLFFILRARSPELLSLEHSQLVFLPIIVCGLLFMEFTEAPWQLIFSLVLFVVLYLFDFTNSTVLSLRGNLLSVSACYCFSRGRLFIVAGQGIGWACGAFLTTELGMMTMPAFIIVLVASVCLYITVAAINPNKYPLIVNNDEERFSNAETNQEPASPTVIERPYKRKCSFAAQKYDLTPREGEILFYLAKGRNAKYIADQLFVAERTIKTHTYHIYQKMGVHSQQDLINIVEDETSPES</sequence>
<feature type="transmembrane region" description="Helical" evidence="4">
    <location>
        <begin position="260"/>
        <end position="280"/>
    </location>
</feature>
<dbReference type="PROSITE" id="PS00622">
    <property type="entry name" value="HTH_LUXR_1"/>
    <property type="match status" value="1"/>
</dbReference>
<reference evidence="6 7" key="1">
    <citation type="submission" date="2024-04" db="EMBL/GenBank/DDBJ databases">
        <title>Human intestinal bacterial collection.</title>
        <authorList>
            <person name="Pauvert C."/>
            <person name="Hitch T.C.A."/>
            <person name="Clavel T."/>
        </authorList>
    </citation>
    <scope>NUCLEOTIDE SEQUENCE [LARGE SCALE GENOMIC DNA]</scope>
    <source>
        <strain evidence="6 7">CLA-KB-H42</strain>
    </source>
</reference>
<keyword evidence="2" id="KW-0238">DNA-binding</keyword>
<feature type="transmembrane region" description="Helical" evidence="4">
    <location>
        <begin position="134"/>
        <end position="152"/>
    </location>
</feature>
<dbReference type="EMBL" id="JBBNOP010000003">
    <property type="protein sequence ID" value="MEQ3362348.1"/>
    <property type="molecule type" value="Genomic_DNA"/>
</dbReference>
<dbReference type="PANTHER" id="PTHR44688">
    <property type="entry name" value="DNA-BINDING TRANSCRIPTIONAL ACTIVATOR DEVR_DOSR"/>
    <property type="match status" value="1"/>
</dbReference>
<feature type="domain" description="HTH luxR-type" evidence="5">
    <location>
        <begin position="387"/>
        <end position="452"/>
    </location>
</feature>
<dbReference type="InterPro" id="IPR000792">
    <property type="entry name" value="Tscrpt_reg_LuxR_C"/>
</dbReference>
<dbReference type="Pfam" id="PF00196">
    <property type="entry name" value="GerE"/>
    <property type="match status" value="1"/>
</dbReference>
<protein>
    <submittedName>
        <fullName evidence="6">LuxR C-terminal-related transcriptional regulator</fullName>
    </submittedName>
</protein>
<evidence type="ECO:0000256" key="1">
    <source>
        <dbReference type="ARBA" id="ARBA00023015"/>
    </source>
</evidence>
<keyword evidence="7" id="KW-1185">Reference proteome</keyword>
<evidence type="ECO:0000313" key="7">
    <source>
        <dbReference type="Proteomes" id="UP001487305"/>
    </source>
</evidence>
<keyword evidence="1" id="KW-0805">Transcription regulation</keyword>
<feature type="transmembrane region" description="Helical" evidence="4">
    <location>
        <begin position="301"/>
        <end position="318"/>
    </location>
</feature>
<gene>
    <name evidence="6" type="ORF">AAA083_05080</name>
</gene>
<evidence type="ECO:0000256" key="2">
    <source>
        <dbReference type="ARBA" id="ARBA00023125"/>
    </source>
</evidence>
<evidence type="ECO:0000256" key="4">
    <source>
        <dbReference type="SAM" id="Phobius"/>
    </source>
</evidence>
<dbReference type="SMART" id="SM00421">
    <property type="entry name" value="HTH_LUXR"/>
    <property type="match status" value="1"/>
</dbReference>
<dbReference type="Proteomes" id="UP001487305">
    <property type="component" value="Unassembled WGS sequence"/>
</dbReference>
<feature type="transmembrane region" description="Helical" evidence="4">
    <location>
        <begin position="110"/>
        <end position="128"/>
    </location>
</feature>
<feature type="transmembrane region" description="Helical" evidence="4">
    <location>
        <begin position="12"/>
        <end position="35"/>
    </location>
</feature>
<dbReference type="InterPro" id="IPR036388">
    <property type="entry name" value="WH-like_DNA-bd_sf"/>
</dbReference>
<dbReference type="SUPFAM" id="SSF46894">
    <property type="entry name" value="C-terminal effector domain of the bipartite response regulators"/>
    <property type="match status" value="1"/>
</dbReference>
<organism evidence="6 7">
    <name type="scientific">Raoultibacter massiliensis</name>
    <dbReference type="NCBI Taxonomy" id="1852371"/>
    <lineage>
        <taxon>Bacteria</taxon>
        <taxon>Bacillati</taxon>
        <taxon>Actinomycetota</taxon>
        <taxon>Coriobacteriia</taxon>
        <taxon>Eggerthellales</taxon>
        <taxon>Eggerthellaceae</taxon>
        <taxon>Raoultibacter</taxon>
    </lineage>
</organism>